<evidence type="ECO:0000259" key="3">
    <source>
        <dbReference type="Pfam" id="PF03372"/>
    </source>
</evidence>
<proteinExistence type="predicted"/>
<reference evidence="4 5" key="1">
    <citation type="submission" date="2019-03" db="EMBL/GenBank/DDBJ databases">
        <title>Deep-cultivation of Planctomycetes and their phenomic and genomic characterization uncovers novel biology.</title>
        <authorList>
            <person name="Wiegand S."/>
            <person name="Jogler M."/>
            <person name="Boedeker C."/>
            <person name="Pinto D."/>
            <person name="Vollmers J."/>
            <person name="Rivas-Marin E."/>
            <person name="Kohn T."/>
            <person name="Peeters S.H."/>
            <person name="Heuer A."/>
            <person name="Rast P."/>
            <person name="Oberbeckmann S."/>
            <person name="Bunk B."/>
            <person name="Jeske O."/>
            <person name="Meyerdierks A."/>
            <person name="Storesund J.E."/>
            <person name="Kallscheuer N."/>
            <person name="Luecker S."/>
            <person name="Lage O.M."/>
            <person name="Pohl T."/>
            <person name="Merkel B.J."/>
            <person name="Hornburger P."/>
            <person name="Mueller R.-W."/>
            <person name="Bruemmer F."/>
            <person name="Labrenz M."/>
            <person name="Spormann A.M."/>
            <person name="Op den Camp H."/>
            <person name="Overmann J."/>
            <person name="Amann R."/>
            <person name="Jetten M.S.M."/>
            <person name="Mascher T."/>
            <person name="Medema M.H."/>
            <person name="Devos D.P."/>
            <person name="Kaster A.-K."/>
            <person name="Ovreas L."/>
            <person name="Rohde M."/>
            <person name="Galperin M.Y."/>
            <person name="Jogler C."/>
        </authorList>
    </citation>
    <scope>NUCLEOTIDE SEQUENCE [LARGE SCALE GENOMIC DNA]</scope>
    <source>
        <strain evidence="4 5">Enr10</strain>
    </source>
</reference>
<dbReference type="AlphaFoldDB" id="A0A517Q6M3"/>
<dbReference type="Gene3D" id="3.60.10.10">
    <property type="entry name" value="Endonuclease/exonuclease/phosphatase"/>
    <property type="match status" value="1"/>
</dbReference>
<dbReference type="Proteomes" id="UP000315647">
    <property type="component" value="Chromosome"/>
</dbReference>
<evidence type="ECO:0000256" key="2">
    <source>
        <dbReference type="SAM" id="Phobius"/>
    </source>
</evidence>
<evidence type="ECO:0000313" key="4">
    <source>
        <dbReference type="EMBL" id="QDT27258.1"/>
    </source>
</evidence>
<keyword evidence="5" id="KW-1185">Reference proteome</keyword>
<dbReference type="InterPro" id="IPR036691">
    <property type="entry name" value="Endo/exonu/phosph_ase_sf"/>
</dbReference>
<sequence>MNSEQAAGLTGTDPDSGDHSRFKLPHRKWSWIIKPLATLLSIGWVLSVLVRLTVRDSGGTVSTLIFYMSPLILLSVGAAFLSGLTIWIRWYRVALIWLILSLLTGLWCYQKQFQTHATSAQALDNNLVPIRVLFWNVGDRLWSIKNMVQEVKRIDADVVAFVEAESYTQENQDFWKKTFPEYKCQTGKAGFVLLSRMQCLSSDSGSLGRMGRYLKISLVPEGGPSFTSDVPKMMTAWLVDINSDVFRSRKQALQLLADQVQENGEKPALVLGDFNTPGDSVHFEPLRKQCRNTFEAAGDGYNATWPLPLPVLDLDGIWVNSFWQVRSCENRWTWYTDHRPVVAELLLKSGQPQGPSSD</sequence>
<dbReference type="GO" id="GO:0003824">
    <property type="term" value="F:catalytic activity"/>
    <property type="evidence" value="ECO:0007669"/>
    <property type="project" value="InterPro"/>
</dbReference>
<organism evidence="4 5">
    <name type="scientific">Gimesia panareensis</name>
    <dbReference type="NCBI Taxonomy" id="2527978"/>
    <lineage>
        <taxon>Bacteria</taxon>
        <taxon>Pseudomonadati</taxon>
        <taxon>Planctomycetota</taxon>
        <taxon>Planctomycetia</taxon>
        <taxon>Planctomycetales</taxon>
        <taxon>Planctomycetaceae</taxon>
        <taxon>Gimesia</taxon>
    </lineage>
</organism>
<dbReference type="SUPFAM" id="SSF56219">
    <property type="entry name" value="DNase I-like"/>
    <property type="match status" value="1"/>
</dbReference>
<keyword evidence="2" id="KW-0812">Transmembrane</keyword>
<feature type="transmembrane region" description="Helical" evidence="2">
    <location>
        <begin position="31"/>
        <end position="52"/>
    </location>
</feature>
<feature type="transmembrane region" description="Helical" evidence="2">
    <location>
        <begin position="64"/>
        <end position="84"/>
    </location>
</feature>
<evidence type="ECO:0000256" key="1">
    <source>
        <dbReference type="SAM" id="MobiDB-lite"/>
    </source>
</evidence>
<keyword evidence="2" id="KW-1133">Transmembrane helix</keyword>
<accession>A0A517Q6M3</accession>
<name>A0A517Q6M3_9PLAN</name>
<dbReference type="EMBL" id="CP037421">
    <property type="protein sequence ID" value="QDT27258.1"/>
    <property type="molecule type" value="Genomic_DNA"/>
</dbReference>
<feature type="region of interest" description="Disordered" evidence="1">
    <location>
        <begin position="1"/>
        <end position="20"/>
    </location>
</feature>
<feature type="domain" description="Endonuclease/exonuclease/phosphatase" evidence="3">
    <location>
        <begin position="144"/>
        <end position="338"/>
    </location>
</feature>
<protein>
    <recommendedName>
        <fullName evidence="3">Endonuclease/exonuclease/phosphatase domain-containing protein</fullName>
    </recommendedName>
</protein>
<evidence type="ECO:0000313" key="5">
    <source>
        <dbReference type="Proteomes" id="UP000315647"/>
    </source>
</evidence>
<dbReference type="InterPro" id="IPR005135">
    <property type="entry name" value="Endo/exonuclease/phosphatase"/>
</dbReference>
<dbReference type="Pfam" id="PF03372">
    <property type="entry name" value="Exo_endo_phos"/>
    <property type="match status" value="1"/>
</dbReference>
<keyword evidence="2" id="KW-0472">Membrane</keyword>
<feature type="transmembrane region" description="Helical" evidence="2">
    <location>
        <begin position="90"/>
        <end position="109"/>
    </location>
</feature>
<gene>
    <name evidence="4" type="ORF">Enr10x_25730</name>
</gene>